<comment type="catalytic activity">
    <reaction evidence="6">
        <text>alpha-D-glucose 6-phosphate = beta-D-fructose 6-phosphate</text>
        <dbReference type="Rhea" id="RHEA:11816"/>
        <dbReference type="ChEBI" id="CHEBI:57634"/>
        <dbReference type="ChEBI" id="CHEBI:58225"/>
        <dbReference type="EC" id="5.3.1.9"/>
    </reaction>
</comment>
<evidence type="ECO:0000256" key="3">
    <source>
        <dbReference type="ARBA" id="ARBA00011952"/>
    </source>
</evidence>
<organism evidence="8 9">
    <name type="scientific">Candidatus Nealsonbacteria bacterium CG02_land_8_20_14_3_00_40_11</name>
    <dbReference type="NCBI Taxonomy" id="1974700"/>
    <lineage>
        <taxon>Bacteria</taxon>
        <taxon>Candidatus Nealsoniibacteriota</taxon>
    </lineage>
</organism>
<dbReference type="AlphaFoldDB" id="A0A2M7D7E9"/>
<comment type="similarity">
    <text evidence="2">Belongs to the archaeal-type GPI family.</text>
</comment>
<dbReference type="GO" id="GO:0004347">
    <property type="term" value="F:glucose-6-phosphate isomerase activity"/>
    <property type="evidence" value="ECO:0007669"/>
    <property type="project" value="UniProtKB-EC"/>
</dbReference>
<name>A0A2M7D7E9_9BACT</name>
<evidence type="ECO:0000256" key="4">
    <source>
        <dbReference type="ARBA" id="ARBA00022432"/>
    </source>
</evidence>
<dbReference type="CDD" id="cd02218">
    <property type="entry name" value="cupin_PGI"/>
    <property type="match status" value="1"/>
</dbReference>
<proteinExistence type="inferred from homology"/>
<dbReference type="InterPro" id="IPR011051">
    <property type="entry name" value="RmlC_Cupin_sf"/>
</dbReference>
<dbReference type="GO" id="GO:0006094">
    <property type="term" value="P:gluconeogenesis"/>
    <property type="evidence" value="ECO:0007669"/>
    <property type="project" value="UniProtKB-KW"/>
</dbReference>
<dbReference type="UniPathway" id="UPA00109">
    <property type="reaction ID" value="UER00181"/>
</dbReference>
<comment type="pathway">
    <text evidence="1">Carbohydrate degradation; glycolysis; D-glyceraldehyde 3-phosphate and glycerone phosphate from D-glucose: step 2/4.</text>
</comment>
<protein>
    <recommendedName>
        <fullName evidence="3">glucose-6-phosphate isomerase</fullName>
        <ecNumber evidence="3">5.3.1.9</ecNumber>
    </recommendedName>
</protein>
<keyword evidence="4" id="KW-0312">Gluconeogenesis</keyword>
<dbReference type="GO" id="GO:0005737">
    <property type="term" value="C:cytoplasm"/>
    <property type="evidence" value="ECO:0007669"/>
    <property type="project" value="InterPro"/>
</dbReference>
<dbReference type="Gene3D" id="2.60.120.10">
    <property type="entry name" value="Jelly Rolls"/>
    <property type="match status" value="1"/>
</dbReference>
<evidence type="ECO:0000259" key="7">
    <source>
        <dbReference type="Pfam" id="PF06560"/>
    </source>
</evidence>
<dbReference type="SUPFAM" id="SSF51182">
    <property type="entry name" value="RmlC-like cupins"/>
    <property type="match status" value="1"/>
</dbReference>
<feature type="domain" description="Glucose-6-phosphate isomerase prokaryote" evidence="7">
    <location>
        <begin position="26"/>
        <end position="192"/>
    </location>
</feature>
<dbReference type="EMBL" id="PEUA01000055">
    <property type="protein sequence ID" value="PIV42177.1"/>
    <property type="molecule type" value="Genomic_DNA"/>
</dbReference>
<dbReference type="Proteomes" id="UP000230304">
    <property type="component" value="Unassembled WGS sequence"/>
</dbReference>
<evidence type="ECO:0000256" key="5">
    <source>
        <dbReference type="ARBA" id="ARBA00023152"/>
    </source>
</evidence>
<sequence>MALKRNSKFQIPNSKPDLVRSLKEMGNVLYDQKWFKTAKNFNVYYVWRGVKEPRRSRFATLRGKKNGLRYDITIIPPRMLGSEFPKTKGHKHLQSVQELITVLEGQAFYFAQWGKGNKINNVEVVKAKKGDWLIVPPDCNHFTINPASKRLVMANWLLKKCKSDYSLFEKYQGAGYYFTKNGWIKNKNYKKVTKLRFKKPLKKKPENFDFLYGN</sequence>
<keyword evidence="5" id="KW-0324">Glycolysis</keyword>
<dbReference type="InterPro" id="IPR010551">
    <property type="entry name" value="G6P_isomerase_prok"/>
</dbReference>
<reference evidence="9" key="1">
    <citation type="submission" date="2017-09" db="EMBL/GenBank/DDBJ databases">
        <title>Depth-based differentiation of microbial function through sediment-hosted aquifers and enrichment of novel symbionts in the deep terrestrial subsurface.</title>
        <authorList>
            <person name="Probst A.J."/>
            <person name="Ladd B."/>
            <person name="Jarett J.K."/>
            <person name="Geller-Mcgrath D.E."/>
            <person name="Sieber C.M.K."/>
            <person name="Emerson J.B."/>
            <person name="Anantharaman K."/>
            <person name="Thomas B.C."/>
            <person name="Malmstrom R."/>
            <person name="Stieglmeier M."/>
            <person name="Klingl A."/>
            <person name="Woyke T."/>
            <person name="Ryan C.M."/>
            <person name="Banfield J.F."/>
        </authorList>
    </citation>
    <scope>NUCLEOTIDE SEQUENCE [LARGE SCALE GENOMIC DNA]</scope>
</reference>
<evidence type="ECO:0000256" key="6">
    <source>
        <dbReference type="ARBA" id="ARBA00029321"/>
    </source>
</evidence>
<comment type="caution">
    <text evidence="8">The sequence shown here is derived from an EMBL/GenBank/DDBJ whole genome shotgun (WGS) entry which is preliminary data.</text>
</comment>
<dbReference type="EC" id="5.3.1.9" evidence="3"/>
<keyword evidence="8" id="KW-0413">Isomerase</keyword>
<gene>
    <name evidence="8" type="ORF">COS26_02520</name>
</gene>
<dbReference type="InterPro" id="IPR014710">
    <property type="entry name" value="RmlC-like_jellyroll"/>
</dbReference>
<evidence type="ECO:0000313" key="9">
    <source>
        <dbReference type="Proteomes" id="UP000230304"/>
    </source>
</evidence>
<dbReference type="Pfam" id="PF06560">
    <property type="entry name" value="GPI"/>
    <property type="match status" value="1"/>
</dbReference>
<evidence type="ECO:0000256" key="1">
    <source>
        <dbReference type="ARBA" id="ARBA00004926"/>
    </source>
</evidence>
<dbReference type="GO" id="GO:0006096">
    <property type="term" value="P:glycolytic process"/>
    <property type="evidence" value="ECO:0007669"/>
    <property type="project" value="UniProtKB-UniPathway"/>
</dbReference>
<accession>A0A2M7D7E9</accession>
<evidence type="ECO:0000313" key="8">
    <source>
        <dbReference type="EMBL" id="PIV42177.1"/>
    </source>
</evidence>
<evidence type="ECO:0000256" key="2">
    <source>
        <dbReference type="ARBA" id="ARBA00006542"/>
    </source>
</evidence>